<dbReference type="NCBIfam" id="NF033168">
    <property type="entry name" value="lipo_LIC10766"/>
    <property type="match status" value="1"/>
</dbReference>
<sequence length="143" mass="15686">MRLVFFCILLSILFFIECSSGAKKPVENGKEESTTTTVQEESNANSADEYIKAAEGFINGDTFQVVISSLEGSHENAQDLARKRAVNLLIAEKGETFRSSDKIVIKELVDSKGKIVKSSGSIQGKTYFLFQVNSPGLKSSLKR</sequence>
<protein>
    <submittedName>
        <fullName evidence="3">Lipoprotein</fullName>
    </submittedName>
</protein>
<dbReference type="EMBL" id="NPDU01000090">
    <property type="protein sequence ID" value="PJZ59898.1"/>
    <property type="molecule type" value="Genomic_DNA"/>
</dbReference>
<dbReference type="EMBL" id="NPDV01000008">
    <property type="protein sequence ID" value="PJZ53353.1"/>
    <property type="molecule type" value="Genomic_DNA"/>
</dbReference>
<evidence type="ECO:0000313" key="3">
    <source>
        <dbReference type="EMBL" id="PJZ53353.1"/>
    </source>
</evidence>
<proteinExistence type="predicted"/>
<dbReference type="AlphaFoldDB" id="A0A2M9YP83"/>
<organism evidence="3 6">
    <name type="scientific">Leptospira adleri</name>
    <dbReference type="NCBI Taxonomy" id="2023186"/>
    <lineage>
        <taxon>Bacteria</taxon>
        <taxon>Pseudomonadati</taxon>
        <taxon>Spirochaetota</taxon>
        <taxon>Spirochaetia</taxon>
        <taxon>Leptospirales</taxon>
        <taxon>Leptospiraceae</taxon>
        <taxon>Leptospira</taxon>
    </lineage>
</organism>
<dbReference type="RefSeq" id="WP_100785826.1">
    <property type="nucleotide sequence ID" value="NZ_NPDU01000090.1"/>
</dbReference>
<evidence type="ECO:0000313" key="6">
    <source>
        <dbReference type="Proteomes" id="UP000232188"/>
    </source>
</evidence>
<keyword evidence="3" id="KW-0449">Lipoprotein</keyword>
<feature type="region of interest" description="Disordered" evidence="1">
    <location>
        <begin position="24"/>
        <end position="44"/>
    </location>
</feature>
<feature type="signal peptide" evidence="2">
    <location>
        <begin position="1"/>
        <end position="22"/>
    </location>
</feature>
<dbReference type="Proteomes" id="UP000232149">
    <property type="component" value="Unassembled WGS sequence"/>
</dbReference>
<accession>A0A2M9YP83</accession>
<reference evidence="5 6" key="1">
    <citation type="submission" date="2017-07" db="EMBL/GenBank/DDBJ databases">
        <title>Leptospira spp. isolated from tropical soils.</title>
        <authorList>
            <person name="Thibeaux R."/>
            <person name="Iraola G."/>
            <person name="Ferres I."/>
            <person name="Bierque E."/>
            <person name="Girault D."/>
            <person name="Soupe-Gilbert M.-E."/>
            <person name="Picardeau M."/>
            <person name="Goarant C."/>
        </authorList>
    </citation>
    <scope>NUCLEOTIDE SEQUENCE [LARGE SCALE GENOMIC DNA]</scope>
    <source>
        <strain evidence="3 6">FH2-B-C1</strain>
        <strain evidence="4 5">FH2-B-D1</strain>
    </source>
</reference>
<keyword evidence="5" id="KW-1185">Reference proteome</keyword>
<evidence type="ECO:0000256" key="1">
    <source>
        <dbReference type="SAM" id="MobiDB-lite"/>
    </source>
</evidence>
<evidence type="ECO:0000313" key="4">
    <source>
        <dbReference type="EMBL" id="PJZ59898.1"/>
    </source>
</evidence>
<keyword evidence="2" id="KW-0732">Signal</keyword>
<evidence type="ECO:0000256" key="2">
    <source>
        <dbReference type="SAM" id="SignalP"/>
    </source>
</evidence>
<gene>
    <name evidence="4" type="ORF">CH376_21320</name>
    <name evidence="3" type="ORF">CH380_11160</name>
</gene>
<feature type="chain" id="PRO_5014806183" evidence="2">
    <location>
        <begin position="23"/>
        <end position="143"/>
    </location>
</feature>
<dbReference type="Proteomes" id="UP000232188">
    <property type="component" value="Unassembled WGS sequence"/>
</dbReference>
<evidence type="ECO:0000313" key="5">
    <source>
        <dbReference type="Proteomes" id="UP000232149"/>
    </source>
</evidence>
<feature type="compositionally biased region" description="Basic and acidic residues" evidence="1">
    <location>
        <begin position="24"/>
        <end position="33"/>
    </location>
</feature>
<name>A0A2M9YP83_9LEPT</name>
<comment type="caution">
    <text evidence="3">The sequence shown here is derived from an EMBL/GenBank/DDBJ whole genome shotgun (WGS) entry which is preliminary data.</text>
</comment>